<evidence type="ECO:0000256" key="1">
    <source>
        <dbReference type="ARBA" id="ARBA00005836"/>
    </source>
</evidence>
<reference evidence="6" key="1">
    <citation type="submission" date="2015-08" db="EMBL/GenBank/DDBJ databases">
        <authorList>
            <person name="Babu N.S."/>
            <person name="Beckwith C.J."/>
            <person name="Beseler K.G."/>
            <person name="Brison A."/>
            <person name="Carone J.V."/>
            <person name="Caskin T.P."/>
            <person name="Diamond M."/>
            <person name="Durham M.E."/>
            <person name="Foxe J.M."/>
            <person name="Go M."/>
            <person name="Henderson B.A."/>
            <person name="Jones I.B."/>
            <person name="McGettigan J.A."/>
            <person name="Micheletti S.J."/>
            <person name="Nasrallah M.E."/>
            <person name="Ortiz D."/>
            <person name="Piller C.R."/>
            <person name="Privatt S.R."/>
            <person name="Schneider S.L."/>
            <person name="Sharp S."/>
            <person name="Smith T.C."/>
            <person name="Stanton J.D."/>
            <person name="Ullery H.E."/>
            <person name="Wilson R.J."/>
            <person name="Serrano M.G."/>
            <person name="Buck G."/>
            <person name="Lee V."/>
            <person name="Wang Y."/>
            <person name="Carvalho R."/>
            <person name="Voegtly L."/>
            <person name="Shi R."/>
            <person name="Duckworth R."/>
            <person name="Johnson A."/>
            <person name="Loviza R."/>
            <person name="Walstead R."/>
            <person name="Shah Z."/>
            <person name="Kiflezghi M."/>
            <person name="Wade K."/>
            <person name="Ball S.L."/>
            <person name="Bradley K.W."/>
            <person name="Asai D.J."/>
            <person name="Bowman C.A."/>
            <person name="Russell D.A."/>
            <person name="Pope W.H."/>
            <person name="Jacobs-Sera D."/>
            <person name="Hendrix R.W."/>
            <person name="Hatfull G.F."/>
        </authorList>
    </citation>
    <scope>NUCLEOTIDE SEQUENCE [LARGE SCALE GENOMIC DNA]</scope>
    <source>
        <strain evidence="6">JCM 19170</strain>
    </source>
</reference>
<proteinExistence type="inferred from homology"/>
<feature type="domain" description="Metalloprotease TldD/E N-terminal" evidence="2">
    <location>
        <begin position="32"/>
        <end position="96"/>
    </location>
</feature>
<dbReference type="GO" id="GO:0005829">
    <property type="term" value="C:cytosol"/>
    <property type="evidence" value="ECO:0007669"/>
    <property type="project" value="TreeGrafter"/>
</dbReference>
<evidence type="ECO:0000259" key="3">
    <source>
        <dbReference type="Pfam" id="PF19289"/>
    </source>
</evidence>
<dbReference type="NCBIfam" id="NF008268">
    <property type="entry name" value="PRK11040.1"/>
    <property type="match status" value="1"/>
</dbReference>
<dbReference type="InterPro" id="IPR045570">
    <property type="entry name" value="Metalloprtase-TldD/E_cen_dom"/>
</dbReference>
<keyword evidence="6" id="KW-1185">Reference proteome</keyword>
<dbReference type="PANTHER" id="PTHR43421:SF1">
    <property type="entry name" value="METALLOPROTEASE PMBA"/>
    <property type="match status" value="1"/>
</dbReference>
<dbReference type="GO" id="GO:0006508">
    <property type="term" value="P:proteolysis"/>
    <property type="evidence" value="ECO:0007669"/>
    <property type="project" value="InterPro"/>
</dbReference>
<gene>
    <name evidence="5" type="ORF">Ga0061068_101194</name>
</gene>
<dbReference type="PANTHER" id="PTHR43421">
    <property type="entry name" value="METALLOPROTEASE PMBA"/>
    <property type="match status" value="1"/>
</dbReference>
<dbReference type="Gene3D" id="3.30.2290.10">
    <property type="entry name" value="PmbA/TldD superfamily"/>
    <property type="match status" value="1"/>
</dbReference>
<sequence>MPAVEFAYPRDELARIAEAALAQARTLGADAAEVSVSEGRGLSVTVRRGALETLEHHHDKGLSVTVYVGQRQGHASSSDLNPEAIERTVAAAVAIARLTAEDDAAGLPEAQRLADPQRVPDLSLFHPWALEAEAAIELARACEAAALAVDARIANSEGATVSTQAHQFVLANSLGFLAGYPTTAHSLSCSVIAQDEAGMERDHWWDWRRDPLDLEPAETIGRSAGRRAIARLGARRLPTGTYPVVFDHTVSGSLLSHFVHAASGGALYRKSSFLLGKLGERIFSPLVTVLEDPFIAKAPGSAPFDDEGVATAKRTVVAEGVLQGWFLSTYSGRKLGLPSTGNAGGAHNLFVPPTHESREALLREMGRGLLVTELMGHGVNPVTGDYSRGAAGFWVEGGEIVHPVSEITIAGNLLQMFAAIGGVADDARPCHRYRLGSTLIEAMQVAGD</sequence>
<dbReference type="EMBL" id="CYHH01000001">
    <property type="protein sequence ID" value="CUB05054.1"/>
    <property type="molecule type" value="Genomic_DNA"/>
</dbReference>
<evidence type="ECO:0000313" key="5">
    <source>
        <dbReference type="EMBL" id="CUB05054.1"/>
    </source>
</evidence>
<dbReference type="SUPFAM" id="SSF111283">
    <property type="entry name" value="Putative modulator of DNA gyrase, PmbA/TldD"/>
    <property type="match status" value="1"/>
</dbReference>
<evidence type="ECO:0000313" key="6">
    <source>
        <dbReference type="Proteomes" id="UP000182108"/>
    </source>
</evidence>
<protein>
    <submittedName>
        <fullName evidence="5">Uncharacterized protein</fullName>
    </submittedName>
</protein>
<evidence type="ECO:0000259" key="4">
    <source>
        <dbReference type="Pfam" id="PF19290"/>
    </source>
</evidence>
<dbReference type="Pfam" id="PF19289">
    <property type="entry name" value="PmbA_TldD_3rd"/>
    <property type="match status" value="1"/>
</dbReference>
<dbReference type="Pfam" id="PF19290">
    <property type="entry name" value="PmbA_TldD_2nd"/>
    <property type="match status" value="1"/>
</dbReference>
<dbReference type="InterPro" id="IPR047657">
    <property type="entry name" value="PmbA"/>
</dbReference>
<dbReference type="InterPro" id="IPR035068">
    <property type="entry name" value="TldD/PmbA_N"/>
</dbReference>
<feature type="domain" description="Metalloprotease TldD/E central" evidence="4">
    <location>
        <begin position="126"/>
        <end position="232"/>
    </location>
</feature>
<dbReference type="InterPro" id="IPR002510">
    <property type="entry name" value="Metalloprtase-TldD/E_N"/>
</dbReference>
<dbReference type="OrthoDB" id="9803618at2"/>
<dbReference type="Pfam" id="PF01523">
    <property type="entry name" value="PmbA_TldD_1st"/>
    <property type="match status" value="1"/>
</dbReference>
<name>A0A0K6IPN4_9PROT</name>
<organism evidence="5 6">
    <name type="scientific">Tepidiphilus thermophilus</name>
    <dbReference type="NCBI Taxonomy" id="876478"/>
    <lineage>
        <taxon>Bacteria</taxon>
        <taxon>Pseudomonadati</taxon>
        <taxon>Pseudomonadota</taxon>
        <taxon>Hydrogenophilia</taxon>
        <taxon>Hydrogenophilales</taxon>
        <taxon>Hydrogenophilaceae</taxon>
        <taxon>Tepidiphilus</taxon>
    </lineage>
</organism>
<dbReference type="InterPro" id="IPR045569">
    <property type="entry name" value="Metalloprtase-TldD/E_C"/>
</dbReference>
<accession>A0A0K6IPN4</accession>
<evidence type="ECO:0000259" key="2">
    <source>
        <dbReference type="Pfam" id="PF01523"/>
    </source>
</evidence>
<dbReference type="RefSeq" id="WP_055422576.1">
    <property type="nucleotide sequence ID" value="NZ_CYHH01000001.1"/>
</dbReference>
<dbReference type="InterPro" id="IPR036059">
    <property type="entry name" value="TldD/PmbA_sf"/>
</dbReference>
<dbReference type="GO" id="GO:0008237">
    <property type="term" value="F:metallopeptidase activity"/>
    <property type="evidence" value="ECO:0007669"/>
    <property type="project" value="InterPro"/>
</dbReference>
<dbReference type="AlphaFoldDB" id="A0A0K6IPN4"/>
<dbReference type="Proteomes" id="UP000182108">
    <property type="component" value="Unassembled WGS sequence"/>
</dbReference>
<comment type="similarity">
    <text evidence="1">Belongs to the peptidase U62 family.</text>
</comment>
<feature type="domain" description="Metalloprotease TldD/E C-terminal" evidence="3">
    <location>
        <begin position="239"/>
        <end position="447"/>
    </location>
</feature>